<keyword evidence="5 9" id="KW-0276">Fatty acid metabolism</keyword>
<dbReference type="EMBL" id="BJUS01000005">
    <property type="protein sequence ID" value="GEK72246.1"/>
    <property type="molecule type" value="Genomic_DNA"/>
</dbReference>
<dbReference type="InterPro" id="IPR001882">
    <property type="entry name" value="Biotin_BS"/>
</dbReference>
<dbReference type="SUPFAM" id="SSF51230">
    <property type="entry name" value="Single hybrid motif"/>
    <property type="match status" value="1"/>
</dbReference>
<evidence type="ECO:0000256" key="6">
    <source>
        <dbReference type="ARBA" id="ARBA00023098"/>
    </source>
</evidence>
<protein>
    <recommendedName>
        <fullName evidence="3 9">Biotin carboxyl carrier protein of acetyl-CoA carboxylase</fullName>
    </recommendedName>
</protein>
<dbReference type="PRINTS" id="PR01071">
    <property type="entry name" value="ACOABIOTINCC"/>
</dbReference>
<evidence type="ECO:0000256" key="10">
    <source>
        <dbReference type="SAM" id="MobiDB-lite"/>
    </source>
</evidence>
<keyword evidence="4 9" id="KW-0444">Lipid biosynthesis</keyword>
<organism evidence="12 13">
    <name type="scientific">Halomonas halophila</name>
    <dbReference type="NCBI Taxonomy" id="29573"/>
    <lineage>
        <taxon>Bacteria</taxon>
        <taxon>Pseudomonadati</taxon>
        <taxon>Pseudomonadota</taxon>
        <taxon>Gammaproteobacteria</taxon>
        <taxon>Oceanospirillales</taxon>
        <taxon>Halomonadaceae</taxon>
        <taxon>Halomonas</taxon>
    </lineage>
</organism>
<proteinExistence type="predicted"/>
<keyword evidence="8 9" id="KW-0092">Biotin</keyword>
<dbReference type="InterPro" id="IPR000089">
    <property type="entry name" value="Biotin_lipoyl"/>
</dbReference>
<keyword evidence="6 9" id="KW-0443">Lipid metabolism</keyword>
<feature type="domain" description="Lipoyl-binding" evidence="11">
    <location>
        <begin position="80"/>
        <end position="156"/>
    </location>
</feature>
<feature type="compositionally biased region" description="Low complexity" evidence="10">
    <location>
        <begin position="63"/>
        <end position="79"/>
    </location>
</feature>
<dbReference type="Gene3D" id="2.40.50.100">
    <property type="match status" value="1"/>
</dbReference>
<feature type="compositionally biased region" description="Low complexity" evidence="10">
    <location>
        <begin position="40"/>
        <end position="55"/>
    </location>
</feature>
<comment type="caution">
    <text evidence="12">The sequence shown here is derived from an EMBL/GenBank/DDBJ whole genome shotgun (WGS) entry which is preliminary data.</text>
</comment>
<keyword evidence="7 9" id="KW-0275">Fatty acid biosynthesis</keyword>
<feature type="region of interest" description="Disordered" evidence="10">
    <location>
        <begin position="34"/>
        <end position="79"/>
    </location>
</feature>
<dbReference type="Pfam" id="PF00364">
    <property type="entry name" value="Biotin_lipoyl"/>
    <property type="match status" value="1"/>
</dbReference>
<dbReference type="InterPro" id="IPR011053">
    <property type="entry name" value="Single_hybrid_motif"/>
</dbReference>
<dbReference type="InterPro" id="IPR001249">
    <property type="entry name" value="AcCoA_biotinCC"/>
</dbReference>
<keyword evidence="13" id="KW-1185">Reference proteome</keyword>
<gene>
    <name evidence="12" type="ORF">HHA04nite_07900</name>
</gene>
<accession>A0ABQ0U243</accession>
<dbReference type="Proteomes" id="UP000321121">
    <property type="component" value="Unassembled WGS sequence"/>
</dbReference>
<dbReference type="PROSITE" id="PS00188">
    <property type="entry name" value="BIOTIN"/>
    <property type="match status" value="1"/>
</dbReference>
<dbReference type="RefSeq" id="WP_035599669.1">
    <property type="nucleotide sequence ID" value="NZ_BJUS01000005.1"/>
</dbReference>
<evidence type="ECO:0000256" key="7">
    <source>
        <dbReference type="ARBA" id="ARBA00023160"/>
    </source>
</evidence>
<comment type="function">
    <text evidence="1 9">This protein is a component of the acetyl coenzyme A carboxylase complex; first, biotin carboxylase catalyzes the carboxylation of the carrier protein and then the transcarboxylase transfers the carboxyl group to form malonyl-CoA.</text>
</comment>
<name>A0ABQ0U243_9GAMM</name>
<dbReference type="PANTHER" id="PTHR45266">
    <property type="entry name" value="OXALOACETATE DECARBOXYLASE ALPHA CHAIN"/>
    <property type="match status" value="1"/>
</dbReference>
<evidence type="ECO:0000313" key="12">
    <source>
        <dbReference type="EMBL" id="GEK72246.1"/>
    </source>
</evidence>
<evidence type="ECO:0000256" key="5">
    <source>
        <dbReference type="ARBA" id="ARBA00022832"/>
    </source>
</evidence>
<evidence type="ECO:0000256" key="2">
    <source>
        <dbReference type="ARBA" id="ARBA00005194"/>
    </source>
</evidence>
<evidence type="ECO:0000259" key="11">
    <source>
        <dbReference type="PROSITE" id="PS50968"/>
    </source>
</evidence>
<comment type="pathway">
    <text evidence="2 9">Lipid metabolism; fatty acid biosynthesis.</text>
</comment>
<evidence type="ECO:0000256" key="3">
    <source>
        <dbReference type="ARBA" id="ARBA00017562"/>
    </source>
</evidence>
<reference evidence="12 13" key="1">
    <citation type="submission" date="2019-07" db="EMBL/GenBank/DDBJ databases">
        <title>Whole genome shotgun sequence of Halomonas halophila NBRC 102604.</title>
        <authorList>
            <person name="Hosoyama A."/>
            <person name="Uohara A."/>
            <person name="Ohji S."/>
            <person name="Ichikawa N."/>
        </authorList>
    </citation>
    <scope>NUCLEOTIDE SEQUENCE [LARGE SCALE GENOMIC DNA]</scope>
    <source>
        <strain evidence="12 13">NBRC 102604</strain>
    </source>
</reference>
<evidence type="ECO:0000256" key="9">
    <source>
        <dbReference type="RuleBase" id="RU364072"/>
    </source>
</evidence>
<dbReference type="PANTHER" id="PTHR45266:SF3">
    <property type="entry name" value="OXALOACETATE DECARBOXYLASE ALPHA CHAIN"/>
    <property type="match status" value="1"/>
</dbReference>
<dbReference type="NCBIfam" id="TIGR00531">
    <property type="entry name" value="BCCP"/>
    <property type="match status" value="1"/>
</dbReference>
<evidence type="ECO:0000256" key="8">
    <source>
        <dbReference type="ARBA" id="ARBA00023267"/>
    </source>
</evidence>
<dbReference type="PROSITE" id="PS50968">
    <property type="entry name" value="BIOTINYL_LIPOYL"/>
    <property type="match status" value="1"/>
</dbReference>
<evidence type="ECO:0000256" key="1">
    <source>
        <dbReference type="ARBA" id="ARBA00003761"/>
    </source>
</evidence>
<evidence type="ECO:0000256" key="4">
    <source>
        <dbReference type="ARBA" id="ARBA00022516"/>
    </source>
</evidence>
<dbReference type="CDD" id="cd06850">
    <property type="entry name" value="biotinyl_domain"/>
    <property type="match status" value="1"/>
</dbReference>
<evidence type="ECO:0000313" key="13">
    <source>
        <dbReference type="Proteomes" id="UP000321121"/>
    </source>
</evidence>
<dbReference type="InterPro" id="IPR050709">
    <property type="entry name" value="Biotin_Carboxyl_Carrier/Decarb"/>
</dbReference>
<sequence>MDIRKVKKLIELLEESNISEIEIQEGEESVRISRHPNGTAYPQPAAPAWPAAPAQPAAPAPQAPAAAAEPAAEQAPAYQGQEVLSPMVGTFYRAPAPGAKPFAEVGQSVKKGETICIVEAMKMMNQIEADRDGVIEAFLVDDGEPVEFEQPMVVIS</sequence>